<dbReference type="AlphaFoldDB" id="A0A841HP91"/>
<reference evidence="1 2" key="1">
    <citation type="submission" date="2020-08" db="EMBL/GenBank/DDBJ databases">
        <title>Genomic Encyclopedia of Type Strains, Phase IV (KMG-IV): sequencing the most valuable type-strain genomes for metagenomic binning, comparative biology and taxonomic classification.</title>
        <authorList>
            <person name="Goeker M."/>
        </authorList>
    </citation>
    <scope>NUCLEOTIDE SEQUENCE [LARGE SCALE GENOMIC DNA]</scope>
    <source>
        <strain evidence="1 2">DSM 26723</strain>
    </source>
</reference>
<proteinExistence type="predicted"/>
<comment type="caution">
    <text evidence="1">The sequence shown here is derived from an EMBL/GenBank/DDBJ whole genome shotgun (WGS) entry which is preliminary data.</text>
</comment>
<gene>
    <name evidence="1" type="ORF">HNQ60_002829</name>
</gene>
<evidence type="ECO:0000313" key="1">
    <source>
        <dbReference type="EMBL" id="MBB6093948.1"/>
    </source>
</evidence>
<evidence type="ECO:0000313" key="2">
    <source>
        <dbReference type="Proteomes" id="UP000588068"/>
    </source>
</evidence>
<name>A0A841HP91_9GAMM</name>
<sequence length="33" mass="3676">MPRTMLLLTAINDHIAANGHDALEDQSDENQQI</sequence>
<dbReference type="EMBL" id="JACHHZ010000003">
    <property type="protein sequence ID" value="MBB6093948.1"/>
    <property type="molecule type" value="Genomic_DNA"/>
</dbReference>
<keyword evidence="2" id="KW-1185">Reference proteome</keyword>
<dbReference type="Proteomes" id="UP000588068">
    <property type="component" value="Unassembled WGS sequence"/>
</dbReference>
<protein>
    <submittedName>
        <fullName evidence="1">Uncharacterized protein</fullName>
    </submittedName>
</protein>
<accession>A0A841HP91</accession>
<organism evidence="1 2">
    <name type="scientific">Povalibacter uvarum</name>
    <dbReference type="NCBI Taxonomy" id="732238"/>
    <lineage>
        <taxon>Bacteria</taxon>
        <taxon>Pseudomonadati</taxon>
        <taxon>Pseudomonadota</taxon>
        <taxon>Gammaproteobacteria</taxon>
        <taxon>Steroidobacterales</taxon>
        <taxon>Steroidobacteraceae</taxon>
        <taxon>Povalibacter</taxon>
    </lineage>
</organism>